<dbReference type="RefSeq" id="WP_067213873.1">
    <property type="nucleotide sequence ID" value="NZ_CP014616.1"/>
</dbReference>
<dbReference type="EMBL" id="JBEPME010000004">
    <property type="protein sequence ID" value="MET3657777.1"/>
    <property type="molecule type" value="Genomic_DNA"/>
</dbReference>
<dbReference type="Gene3D" id="3.40.50.1360">
    <property type="match status" value="1"/>
</dbReference>
<dbReference type="SUPFAM" id="SSF46785">
    <property type="entry name" value="Winged helix' DNA-binding domain"/>
    <property type="match status" value="1"/>
</dbReference>
<dbReference type="Pfam" id="PF00455">
    <property type="entry name" value="DeoRC"/>
    <property type="match status" value="1"/>
</dbReference>
<dbReference type="PANTHER" id="PTHR30363">
    <property type="entry name" value="HTH-TYPE TRANSCRIPTIONAL REGULATOR SRLR-RELATED"/>
    <property type="match status" value="1"/>
</dbReference>
<dbReference type="PRINTS" id="PR00037">
    <property type="entry name" value="HTHLACR"/>
</dbReference>
<keyword evidence="1" id="KW-0805">Transcription regulation</keyword>
<dbReference type="Proteomes" id="UP001549104">
    <property type="component" value="Unassembled WGS sequence"/>
</dbReference>
<dbReference type="SUPFAM" id="SSF100950">
    <property type="entry name" value="NagB/RpiA/CoA transferase-like"/>
    <property type="match status" value="1"/>
</dbReference>
<proteinExistence type="predicted"/>
<comment type="caution">
    <text evidence="5">The sequence shown here is derived from an EMBL/GenBank/DDBJ whole genome shotgun (WGS) entry which is preliminary data.</text>
</comment>
<evidence type="ECO:0000313" key="6">
    <source>
        <dbReference type="Proteomes" id="UP001549104"/>
    </source>
</evidence>
<dbReference type="Pfam" id="PF08220">
    <property type="entry name" value="HTH_DeoR"/>
    <property type="match status" value="1"/>
</dbReference>
<dbReference type="InterPro" id="IPR036390">
    <property type="entry name" value="WH_DNA-bd_sf"/>
</dbReference>
<evidence type="ECO:0000256" key="1">
    <source>
        <dbReference type="ARBA" id="ARBA00023015"/>
    </source>
</evidence>
<dbReference type="SMART" id="SM00420">
    <property type="entry name" value="HTH_DEOR"/>
    <property type="match status" value="1"/>
</dbReference>
<feature type="domain" description="HTH deoR-type" evidence="4">
    <location>
        <begin position="3"/>
        <end position="58"/>
    </location>
</feature>
<reference evidence="5 6" key="1">
    <citation type="submission" date="2024-06" db="EMBL/GenBank/DDBJ databases">
        <title>Sorghum-associated microbial communities from plants grown in Nebraska, USA.</title>
        <authorList>
            <person name="Schachtman D."/>
        </authorList>
    </citation>
    <scope>NUCLEOTIDE SEQUENCE [LARGE SCALE GENOMIC DNA]</scope>
    <source>
        <strain evidence="5 6">1288</strain>
    </source>
</reference>
<dbReference type="PANTHER" id="PTHR30363:SF56">
    <property type="entry name" value="TRANSCRIPTIONAL REGULATOR, DEOR FAMILY"/>
    <property type="match status" value="1"/>
</dbReference>
<dbReference type="PROSITE" id="PS00894">
    <property type="entry name" value="HTH_DEOR_1"/>
    <property type="match status" value="1"/>
</dbReference>
<keyword evidence="3" id="KW-0804">Transcription</keyword>
<dbReference type="InterPro" id="IPR014036">
    <property type="entry name" value="DeoR-like_C"/>
</dbReference>
<dbReference type="SMART" id="SM01134">
    <property type="entry name" value="DeoRC"/>
    <property type="match status" value="1"/>
</dbReference>
<accession>A0ABV2K9M3</accession>
<dbReference type="InterPro" id="IPR050313">
    <property type="entry name" value="Carb_Metab_HTH_regulators"/>
</dbReference>
<evidence type="ECO:0000313" key="5">
    <source>
        <dbReference type="EMBL" id="MET3657777.1"/>
    </source>
</evidence>
<dbReference type="InterPro" id="IPR036388">
    <property type="entry name" value="WH-like_DNA-bd_sf"/>
</dbReference>
<name>A0ABV2K9M3_SPOPS</name>
<protein>
    <submittedName>
        <fullName evidence="5">DeoR family fructose operon transcriptional repressor</fullName>
    </submittedName>
</protein>
<dbReference type="PROSITE" id="PS51000">
    <property type="entry name" value="HTH_DEOR_2"/>
    <property type="match status" value="1"/>
</dbReference>
<evidence type="ECO:0000259" key="4">
    <source>
        <dbReference type="PROSITE" id="PS51000"/>
    </source>
</evidence>
<gene>
    <name evidence="5" type="ORF">ABIC55_002874</name>
</gene>
<dbReference type="InterPro" id="IPR001034">
    <property type="entry name" value="DeoR_HTH"/>
</dbReference>
<keyword evidence="6" id="KW-1185">Reference proteome</keyword>
<keyword evidence="2" id="KW-0238">DNA-binding</keyword>
<dbReference type="InterPro" id="IPR018356">
    <property type="entry name" value="Tscrpt_reg_HTH_DeoR_CS"/>
</dbReference>
<dbReference type="InterPro" id="IPR037171">
    <property type="entry name" value="NagB/RpiA_transferase-like"/>
</dbReference>
<evidence type="ECO:0000256" key="3">
    <source>
        <dbReference type="ARBA" id="ARBA00023163"/>
    </source>
</evidence>
<organism evidence="5 6">
    <name type="scientific">Sporosarcina psychrophila</name>
    <name type="common">Bacillus psychrophilus</name>
    <dbReference type="NCBI Taxonomy" id="1476"/>
    <lineage>
        <taxon>Bacteria</taxon>
        <taxon>Bacillati</taxon>
        <taxon>Bacillota</taxon>
        <taxon>Bacilli</taxon>
        <taxon>Bacillales</taxon>
        <taxon>Caryophanaceae</taxon>
        <taxon>Sporosarcina</taxon>
    </lineage>
</organism>
<evidence type="ECO:0000256" key="2">
    <source>
        <dbReference type="ARBA" id="ARBA00023125"/>
    </source>
</evidence>
<sequence length="250" mass="27923">MLTNERYELILNLLTEKKTVKIQELVDATSASESTIRRDLNDLEDLNKLDRIHGGATISERITKELSISDKASKNLQEKIQLATYAASFVQDGDCIFLDAGTTTLQMIPYLKNKKVTVVTNGLTHVDSLMEYEITTYLTGGYIKSRTRALVGPQTIQTLGDYQFDKCFLGVNGFHLEIGYTTPDPEEAAVKRLASTLSRKTYVVTDHSKYNKVSFATIMPLDKAVLIVSDFEKQAINLLEQKTTVKVGKS</sequence>
<dbReference type="Gene3D" id="1.10.10.10">
    <property type="entry name" value="Winged helix-like DNA-binding domain superfamily/Winged helix DNA-binding domain"/>
    <property type="match status" value="1"/>
</dbReference>